<evidence type="ECO:0000256" key="1">
    <source>
        <dbReference type="SAM" id="MobiDB-lite"/>
    </source>
</evidence>
<feature type="region of interest" description="Disordered" evidence="1">
    <location>
        <begin position="115"/>
        <end position="139"/>
    </location>
</feature>
<dbReference type="SUPFAM" id="SSF46689">
    <property type="entry name" value="Homeodomain-like"/>
    <property type="match status" value="1"/>
</dbReference>
<dbReference type="InterPro" id="IPR009057">
    <property type="entry name" value="Homeodomain-like_sf"/>
</dbReference>
<dbReference type="Proteomes" id="UP000094329">
    <property type="component" value="Unassembled WGS sequence"/>
</dbReference>
<dbReference type="Pfam" id="PF13518">
    <property type="entry name" value="HTH_28"/>
    <property type="match status" value="1"/>
</dbReference>
<sequence>MPAAYSTDLRMKAVEAYKKGKYHQAEIAEQFGISIATFNRYWRAYNAHGDLSPKKYHHGRHAVLSGNNLNDVAKLIAKKPDATIAELCEVYNQTHEIPVGRSMMHRACQKLKANYKKKSKRASQQQTDRVKKSVMNLAE</sequence>
<feature type="domain" description="Insertion element IS150 protein InsJ-like helix-turn-helix" evidence="2">
    <location>
        <begin position="10"/>
        <end position="55"/>
    </location>
</feature>
<keyword evidence="4" id="KW-1185">Reference proteome</keyword>
<evidence type="ECO:0000259" key="2">
    <source>
        <dbReference type="Pfam" id="PF13518"/>
    </source>
</evidence>
<dbReference type="InterPro" id="IPR036388">
    <property type="entry name" value="WH-like_DNA-bd_sf"/>
</dbReference>
<dbReference type="Gene3D" id="1.10.10.10">
    <property type="entry name" value="Winged helix-like DNA-binding domain superfamily/Winged helix DNA-binding domain"/>
    <property type="match status" value="1"/>
</dbReference>
<name>A0ABX3A0U4_9GAMM</name>
<reference evidence="3 4" key="1">
    <citation type="submission" date="2016-08" db="EMBL/GenBank/DDBJ databases">
        <title>Draft genome sequence of Candidatus Piscirickettsia litoralis, from seawater.</title>
        <authorList>
            <person name="Wan X."/>
            <person name="Lee A.J."/>
            <person name="Hou S."/>
            <person name="Donachie S.P."/>
        </authorList>
    </citation>
    <scope>NUCLEOTIDE SEQUENCE [LARGE SCALE GENOMIC DNA]</scope>
    <source>
        <strain evidence="3 4">Y2</strain>
    </source>
</reference>
<dbReference type="InterPro" id="IPR055247">
    <property type="entry name" value="InsJ-like_HTH"/>
</dbReference>
<evidence type="ECO:0000313" key="4">
    <source>
        <dbReference type="Proteomes" id="UP000094329"/>
    </source>
</evidence>
<gene>
    <name evidence="3" type="ORF">BGC07_05470</name>
</gene>
<protein>
    <recommendedName>
        <fullName evidence="2">Insertion element IS150 protein InsJ-like helix-turn-helix domain-containing protein</fullName>
    </recommendedName>
</protein>
<organism evidence="3 4">
    <name type="scientific">Piscirickettsia litoralis</name>
    <dbReference type="NCBI Taxonomy" id="1891921"/>
    <lineage>
        <taxon>Bacteria</taxon>
        <taxon>Pseudomonadati</taxon>
        <taxon>Pseudomonadota</taxon>
        <taxon>Gammaproteobacteria</taxon>
        <taxon>Thiotrichales</taxon>
        <taxon>Piscirickettsiaceae</taxon>
        <taxon>Piscirickettsia</taxon>
    </lineage>
</organism>
<proteinExistence type="predicted"/>
<accession>A0ABX3A0U4</accession>
<evidence type="ECO:0000313" key="3">
    <source>
        <dbReference type="EMBL" id="ODN42477.1"/>
    </source>
</evidence>
<comment type="caution">
    <text evidence="3">The sequence shown here is derived from an EMBL/GenBank/DDBJ whole genome shotgun (WGS) entry which is preliminary data.</text>
</comment>
<dbReference type="RefSeq" id="WP_069312274.1">
    <property type="nucleotide sequence ID" value="NZ_MDTU01000001.1"/>
</dbReference>
<dbReference type="EMBL" id="MDTU01000001">
    <property type="protein sequence ID" value="ODN42477.1"/>
    <property type="molecule type" value="Genomic_DNA"/>
</dbReference>